<feature type="signal peptide" evidence="2">
    <location>
        <begin position="1"/>
        <end position="18"/>
    </location>
</feature>
<feature type="region of interest" description="Disordered" evidence="1">
    <location>
        <begin position="233"/>
        <end position="255"/>
    </location>
</feature>
<dbReference type="Gene3D" id="3.40.50.300">
    <property type="entry name" value="P-loop containing nucleotide triphosphate hydrolases"/>
    <property type="match status" value="1"/>
</dbReference>
<protein>
    <recommendedName>
        <fullName evidence="3">Septin-type G domain-containing protein</fullName>
    </recommendedName>
</protein>
<dbReference type="Pfam" id="PF00735">
    <property type="entry name" value="Septin"/>
    <property type="match status" value="1"/>
</dbReference>
<evidence type="ECO:0000256" key="2">
    <source>
        <dbReference type="SAM" id="SignalP"/>
    </source>
</evidence>
<feature type="compositionally biased region" description="Basic and acidic residues" evidence="1">
    <location>
        <begin position="242"/>
        <end position="255"/>
    </location>
</feature>
<name>A0AAD5H1C7_9CHLO</name>
<dbReference type="Proteomes" id="UP001205105">
    <property type="component" value="Unassembled WGS sequence"/>
</dbReference>
<dbReference type="EMBL" id="JADXDR010000079">
    <property type="protein sequence ID" value="KAI7840484.1"/>
    <property type="molecule type" value="Genomic_DNA"/>
</dbReference>
<evidence type="ECO:0000313" key="4">
    <source>
        <dbReference type="EMBL" id="KAI7840484.1"/>
    </source>
</evidence>
<dbReference type="InterPro" id="IPR030379">
    <property type="entry name" value="G_SEPTIN_dom"/>
</dbReference>
<evidence type="ECO:0000313" key="5">
    <source>
        <dbReference type="Proteomes" id="UP001205105"/>
    </source>
</evidence>
<reference evidence="4" key="1">
    <citation type="submission" date="2020-11" db="EMBL/GenBank/DDBJ databases">
        <title>Chlorella ohadii genome sequencing and assembly.</title>
        <authorList>
            <person name="Murik O."/>
            <person name="Treves H."/>
            <person name="Kedem I."/>
            <person name="Shotland Y."/>
            <person name="Kaplan A."/>
        </authorList>
    </citation>
    <scope>NUCLEOTIDE SEQUENCE</scope>
    <source>
        <strain evidence="4">1</strain>
    </source>
</reference>
<feature type="domain" description="Septin-type G" evidence="3">
    <location>
        <begin position="64"/>
        <end position="137"/>
    </location>
</feature>
<keyword evidence="2" id="KW-0732">Signal</keyword>
<proteinExistence type="predicted"/>
<dbReference type="AlphaFoldDB" id="A0AAD5H1C7"/>
<feature type="chain" id="PRO_5042251457" description="Septin-type G domain-containing protein" evidence="2">
    <location>
        <begin position="19"/>
        <end position="255"/>
    </location>
</feature>
<gene>
    <name evidence="4" type="ORF">COHA_005785</name>
</gene>
<evidence type="ECO:0000259" key="3">
    <source>
        <dbReference type="Pfam" id="PF00735"/>
    </source>
</evidence>
<dbReference type="GO" id="GO:0005525">
    <property type="term" value="F:GTP binding"/>
    <property type="evidence" value="ECO:0007669"/>
    <property type="project" value="InterPro"/>
</dbReference>
<comment type="caution">
    <text evidence="4">The sequence shown here is derived from an EMBL/GenBank/DDBJ whole genome shotgun (WGS) entry which is preliminary data.</text>
</comment>
<accession>A0AAD5H1C7</accession>
<dbReference type="InterPro" id="IPR027417">
    <property type="entry name" value="P-loop_NTPase"/>
</dbReference>
<evidence type="ECO:0000256" key="1">
    <source>
        <dbReference type="SAM" id="MobiDB-lite"/>
    </source>
</evidence>
<keyword evidence="5" id="KW-1185">Reference proteome</keyword>
<organism evidence="4 5">
    <name type="scientific">Chlorella ohadii</name>
    <dbReference type="NCBI Taxonomy" id="2649997"/>
    <lineage>
        <taxon>Eukaryota</taxon>
        <taxon>Viridiplantae</taxon>
        <taxon>Chlorophyta</taxon>
        <taxon>core chlorophytes</taxon>
        <taxon>Trebouxiophyceae</taxon>
        <taxon>Chlorellales</taxon>
        <taxon>Chlorellaceae</taxon>
        <taxon>Chlorella clade</taxon>
        <taxon>Chlorella</taxon>
    </lineage>
</organism>
<sequence>MRLFNCLIMHFLSHLPAGVPSPCALCRLNMPCRKEFRHRVRSTLGKASVASPFSRDALEDAGARHGPPFAVVCSGQMDLEVGRFWPVRKYPWGSVEAMLTQHSDLPVLRRLLFEAGYCELKDGTEARFQQFRHTRCSSGTARGGLKGALAGLARMAMLTGGALLAGWLMARGAPLLKDEIKRRETVRRVKEKASEVVETVVDAARDAQSKAQTAAAVAKTTTEVVVDQAKRNARGAVGKAGRALESDEQRKRWAG</sequence>